<evidence type="ECO:0000259" key="7">
    <source>
        <dbReference type="Pfam" id="PF14322"/>
    </source>
</evidence>
<dbReference type="Proteomes" id="UP001310022">
    <property type="component" value="Unassembled WGS sequence"/>
</dbReference>
<keyword evidence="5" id="KW-0998">Cell outer membrane</keyword>
<dbReference type="InterPro" id="IPR012944">
    <property type="entry name" value="SusD_RagB_dom"/>
</dbReference>
<dbReference type="Gene3D" id="1.25.40.390">
    <property type="match status" value="1"/>
</dbReference>
<dbReference type="Pfam" id="PF07980">
    <property type="entry name" value="SusD_RagB"/>
    <property type="match status" value="1"/>
</dbReference>
<evidence type="ECO:0000256" key="3">
    <source>
        <dbReference type="ARBA" id="ARBA00022729"/>
    </source>
</evidence>
<proteinExistence type="inferred from homology"/>
<gene>
    <name evidence="8" type="ORF">PEDI_40470</name>
</gene>
<dbReference type="InterPro" id="IPR033985">
    <property type="entry name" value="SusD-like_N"/>
</dbReference>
<feature type="domain" description="SusD-like N-terminal" evidence="7">
    <location>
        <begin position="86"/>
        <end position="223"/>
    </location>
</feature>
<dbReference type="PROSITE" id="PS51257">
    <property type="entry name" value="PROKAR_LIPOPROTEIN"/>
    <property type="match status" value="1"/>
</dbReference>
<dbReference type="Pfam" id="PF14322">
    <property type="entry name" value="SusD-like_3"/>
    <property type="match status" value="1"/>
</dbReference>
<evidence type="ECO:0000313" key="9">
    <source>
        <dbReference type="Proteomes" id="UP001310022"/>
    </source>
</evidence>
<evidence type="ECO:0000256" key="2">
    <source>
        <dbReference type="ARBA" id="ARBA00006275"/>
    </source>
</evidence>
<comment type="subcellular location">
    <subcellularLocation>
        <location evidence="1">Cell outer membrane</location>
    </subcellularLocation>
</comment>
<evidence type="ECO:0000313" key="8">
    <source>
        <dbReference type="EMBL" id="GJM63495.1"/>
    </source>
</evidence>
<dbReference type="InterPro" id="IPR011990">
    <property type="entry name" value="TPR-like_helical_dom_sf"/>
</dbReference>
<sequence length="556" mass="63927">MKMKNIWIWSLALWMGACNFLDFDPNKEFIRDDFYKDATQTEMALGALYASLRDIYAVDLSVWINAGTDEGFHGQGNEANDGVRFAQLTYNQNDVTTIRVWDRSYASINRVNDFLYNLERADTISGLSQEAKKGMIAEALTIRAVNYLNLVRMYEHIPLRLDPLVDIANHPEGVSMPNAPAAEVYDQIVEDLTLAIEDLPNVATQYGRIGKFAAEGILVRAYLTMAGKRIDGGNIGVNTCLERAIYHADHVINGSNHNLLPEYEDIFWNQIKGMDDDTEVMWEIVFQSDSDRDNGGDLGARIGPAVPNTDIQVAATAWVNTTPFMDVVYDQVDEEVVDARKEWNIADWRAQYSSDLRRFVYGSVGDSYAWTPGKWRRVNKVPVYDEEGEVSGYELEMTESGFTRKHTTSFNFPVIRFADVLLMKAEALNQLSGPSEEVFSLVDQIRHRAHIGEMRAEMIEKDMGFDKESVLEMIQIERQRELCFEGHRRFDLIRWGIYEERMLELNRFMDNDPSFPSNRQQLKTPGNQIREQHNVFPIHFREMQLNKEIVQHPLWN</sequence>
<evidence type="ECO:0000256" key="4">
    <source>
        <dbReference type="ARBA" id="ARBA00023136"/>
    </source>
</evidence>
<dbReference type="GO" id="GO:0009279">
    <property type="term" value="C:cell outer membrane"/>
    <property type="evidence" value="ECO:0007669"/>
    <property type="project" value="UniProtKB-SubCell"/>
</dbReference>
<feature type="domain" description="RagB/SusD" evidence="6">
    <location>
        <begin position="279"/>
        <end position="555"/>
    </location>
</feature>
<evidence type="ECO:0000259" key="6">
    <source>
        <dbReference type="Pfam" id="PF07980"/>
    </source>
</evidence>
<comment type="caution">
    <text evidence="8">The sequence shown here is derived from an EMBL/GenBank/DDBJ whole genome shotgun (WGS) entry which is preliminary data.</text>
</comment>
<evidence type="ECO:0000256" key="5">
    <source>
        <dbReference type="ARBA" id="ARBA00023237"/>
    </source>
</evidence>
<dbReference type="EMBL" id="BQKE01000003">
    <property type="protein sequence ID" value="GJM63495.1"/>
    <property type="molecule type" value="Genomic_DNA"/>
</dbReference>
<dbReference type="SUPFAM" id="SSF48452">
    <property type="entry name" value="TPR-like"/>
    <property type="match status" value="1"/>
</dbReference>
<organism evidence="8 9">
    <name type="scientific">Persicobacter diffluens</name>
    <dbReference type="NCBI Taxonomy" id="981"/>
    <lineage>
        <taxon>Bacteria</taxon>
        <taxon>Pseudomonadati</taxon>
        <taxon>Bacteroidota</taxon>
        <taxon>Cytophagia</taxon>
        <taxon>Cytophagales</taxon>
        <taxon>Persicobacteraceae</taxon>
        <taxon>Persicobacter</taxon>
    </lineage>
</organism>
<reference evidence="8 9" key="1">
    <citation type="submission" date="2021-12" db="EMBL/GenBank/DDBJ databases">
        <title>Genome sequencing of bacteria with rrn-lacking chromosome and rrn-plasmid.</title>
        <authorList>
            <person name="Anda M."/>
            <person name="Iwasaki W."/>
        </authorList>
    </citation>
    <scope>NUCLEOTIDE SEQUENCE [LARGE SCALE GENOMIC DNA]</scope>
    <source>
        <strain evidence="8 9">NBRC 15940</strain>
    </source>
</reference>
<name>A0AAN4W2V6_9BACT</name>
<protein>
    <submittedName>
        <fullName evidence="8">Starch-binding protein</fullName>
    </submittedName>
</protein>
<dbReference type="AlphaFoldDB" id="A0AAN4W2V6"/>
<dbReference type="RefSeq" id="WP_338238652.1">
    <property type="nucleotide sequence ID" value="NZ_BQKE01000003.1"/>
</dbReference>
<evidence type="ECO:0000256" key="1">
    <source>
        <dbReference type="ARBA" id="ARBA00004442"/>
    </source>
</evidence>
<accession>A0AAN4W2V6</accession>
<keyword evidence="3" id="KW-0732">Signal</keyword>
<keyword evidence="9" id="KW-1185">Reference proteome</keyword>
<comment type="similarity">
    <text evidence="2">Belongs to the SusD family.</text>
</comment>
<keyword evidence="4" id="KW-0472">Membrane</keyword>